<protein>
    <submittedName>
        <fullName evidence="1">Uncharacterized protein</fullName>
    </submittedName>
</protein>
<proteinExistence type="predicted"/>
<dbReference type="Proteomes" id="UP000044602">
    <property type="component" value="Unassembled WGS sequence"/>
</dbReference>
<accession>A0A0G4M405</accession>
<gene>
    <name evidence="1" type="ORF">BN1708_004822</name>
</gene>
<sequence length="78" mass="8248">MSPTRGLPAVAESPAWYFTRTNSWAVCTRLDVLAVTLSTVMCDLLGGSPAAYPVGESKREKIVGHAAPIDSGKQDGEL</sequence>
<name>A0A0G4M405_VERLO</name>
<evidence type="ECO:0000313" key="1">
    <source>
        <dbReference type="EMBL" id="CRK28999.1"/>
    </source>
</evidence>
<organism evidence="1 2">
    <name type="scientific">Verticillium longisporum</name>
    <name type="common">Verticillium dahliae var. longisporum</name>
    <dbReference type="NCBI Taxonomy" id="100787"/>
    <lineage>
        <taxon>Eukaryota</taxon>
        <taxon>Fungi</taxon>
        <taxon>Dikarya</taxon>
        <taxon>Ascomycota</taxon>
        <taxon>Pezizomycotina</taxon>
        <taxon>Sordariomycetes</taxon>
        <taxon>Hypocreomycetidae</taxon>
        <taxon>Glomerellales</taxon>
        <taxon>Plectosphaerellaceae</taxon>
        <taxon>Verticillium</taxon>
    </lineage>
</organism>
<evidence type="ECO:0000313" key="2">
    <source>
        <dbReference type="Proteomes" id="UP000044602"/>
    </source>
</evidence>
<dbReference type="AlphaFoldDB" id="A0A0G4M405"/>
<keyword evidence="2" id="KW-1185">Reference proteome</keyword>
<dbReference type="EMBL" id="CVQH01020973">
    <property type="protein sequence ID" value="CRK28999.1"/>
    <property type="molecule type" value="Genomic_DNA"/>
</dbReference>
<reference evidence="1 2" key="1">
    <citation type="submission" date="2015-05" db="EMBL/GenBank/DDBJ databases">
        <authorList>
            <person name="Wang D.B."/>
            <person name="Wang M."/>
        </authorList>
    </citation>
    <scope>NUCLEOTIDE SEQUENCE [LARGE SCALE GENOMIC DNA]</scope>
    <source>
        <strain evidence="1">VL1</strain>
    </source>
</reference>